<keyword evidence="3" id="KW-1185">Reference proteome</keyword>
<proteinExistence type="predicted"/>
<keyword evidence="2" id="KW-0540">Nuclease</keyword>
<organism evidence="2 3">
    <name type="scientific">Roseobacter phage RDJL Phi 2</name>
    <dbReference type="NCBI Taxonomy" id="1682380"/>
    <lineage>
        <taxon>Viruses</taxon>
        <taxon>Duplodnaviria</taxon>
        <taxon>Heunggongvirae</taxon>
        <taxon>Uroviricota</taxon>
        <taxon>Caudoviricetes</taxon>
        <taxon>Xiamenvirus</taxon>
        <taxon>Xiamenvirus RDJL2</taxon>
    </lineage>
</organism>
<protein>
    <submittedName>
        <fullName evidence="2">Endonuclease V</fullName>
    </submittedName>
</protein>
<keyword evidence="2" id="KW-0255">Endonuclease</keyword>
<dbReference type="EMBL" id="KT266805">
    <property type="protein sequence ID" value="AKQ75839.1"/>
    <property type="molecule type" value="Genomic_DNA"/>
</dbReference>
<evidence type="ECO:0000313" key="2">
    <source>
        <dbReference type="EMBL" id="AKQ75839.1"/>
    </source>
</evidence>
<dbReference type="InterPro" id="IPR004260">
    <property type="entry name" value="Pyr-dimer_DNA_glycosylase"/>
</dbReference>
<evidence type="ECO:0000313" key="3">
    <source>
        <dbReference type="Proteomes" id="UP000223793"/>
    </source>
</evidence>
<dbReference type="Proteomes" id="UP000223793">
    <property type="component" value="Segment"/>
</dbReference>
<dbReference type="Pfam" id="PF03013">
    <property type="entry name" value="Pyr_excise"/>
    <property type="match status" value="1"/>
</dbReference>
<dbReference type="InterPro" id="IPR024796">
    <property type="entry name" value="T4_endonuc_V"/>
</dbReference>
<dbReference type="PIRSF" id="PIRSF001000">
    <property type="entry name" value="PDG_ENDV"/>
    <property type="match status" value="1"/>
</dbReference>
<reference evidence="3" key="1">
    <citation type="submission" date="2015-07" db="EMBL/GenBank/DDBJ databases">
        <title>Complete genome sequence of Roseophage RDJL phage 2, a siphovirus infects Roseobacter denitrificans OCh114.</title>
        <authorList>
            <person name="Liang Y."/>
            <person name="Zhang Y."/>
            <person name="Zhou C."/>
            <person name="Chen Z."/>
            <person name="Yang S."/>
        </authorList>
    </citation>
    <scope>NUCLEOTIDE SEQUENCE [LARGE SCALE GENOMIC DNA]</scope>
</reference>
<gene>
    <name evidence="2" type="ORF">RDJLphi2_gp49</name>
</gene>
<dbReference type="SUPFAM" id="SSF47077">
    <property type="entry name" value="T4 endonuclease V"/>
    <property type="match status" value="1"/>
</dbReference>
<feature type="active site" description="Proton acceptor" evidence="1">
    <location>
        <position position="17"/>
    </location>
</feature>
<name>A0A0K0PVT7_9CAUD</name>
<dbReference type="OrthoDB" id="18384at10239"/>
<dbReference type="Gene3D" id="1.10.440.10">
    <property type="entry name" value="T4 endonuclease V"/>
    <property type="match status" value="1"/>
</dbReference>
<sequence>MPVEELTGPHLVAEYRELPRVFKLMRAAQARGERIDDRRNPTEYVLGTGHVRFFYDKGLFLLKRQKALVAEMQRRGYNPSYTDPADLLPDGLDVWRMMDWTPDENALAINRARITERLEA</sequence>
<dbReference type="GO" id="GO:0004519">
    <property type="term" value="F:endonuclease activity"/>
    <property type="evidence" value="ECO:0007669"/>
    <property type="project" value="UniProtKB-KW"/>
</dbReference>
<accession>A0A0K0PVT7</accession>
<keyword evidence="2" id="KW-0378">Hydrolase</keyword>
<evidence type="ECO:0000256" key="1">
    <source>
        <dbReference type="PIRSR" id="PIRSR001000-1"/>
    </source>
</evidence>